<dbReference type="InterPro" id="IPR000531">
    <property type="entry name" value="Beta-barrel_TonB"/>
</dbReference>
<accession>A0ABY3XAK5</accession>
<dbReference type="Pfam" id="PF00593">
    <property type="entry name" value="TonB_dep_Rec_b-barrel"/>
    <property type="match status" value="1"/>
</dbReference>
<keyword evidence="4 8" id="KW-0812">Transmembrane</keyword>
<keyword evidence="2 8" id="KW-0813">Transport</keyword>
<dbReference type="InterPro" id="IPR037066">
    <property type="entry name" value="Plug_dom_sf"/>
</dbReference>
<dbReference type="InterPro" id="IPR010104">
    <property type="entry name" value="TonB_rcpt_bac"/>
</dbReference>
<keyword evidence="7 8" id="KW-0998">Cell outer membrane</keyword>
<keyword evidence="3 8" id="KW-1134">Transmembrane beta strand</keyword>
<evidence type="ECO:0000256" key="1">
    <source>
        <dbReference type="ARBA" id="ARBA00004571"/>
    </source>
</evidence>
<protein>
    <submittedName>
        <fullName evidence="14">TonB-dependent receptor</fullName>
    </submittedName>
</protein>
<dbReference type="Gene3D" id="2.170.130.10">
    <property type="entry name" value="TonB-dependent receptor, plug domain"/>
    <property type="match status" value="1"/>
</dbReference>
<dbReference type="InterPro" id="IPR036942">
    <property type="entry name" value="Beta-barrel_TonB_sf"/>
</dbReference>
<name>A0ABY3XAK5_9GAMM</name>
<evidence type="ECO:0000256" key="3">
    <source>
        <dbReference type="ARBA" id="ARBA00022452"/>
    </source>
</evidence>
<gene>
    <name evidence="14" type="ORF">MOV92_16955</name>
</gene>
<evidence type="ECO:0000313" key="15">
    <source>
        <dbReference type="Proteomes" id="UP000829194"/>
    </source>
</evidence>
<evidence type="ECO:0000256" key="6">
    <source>
        <dbReference type="ARBA" id="ARBA00023136"/>
    </source>
</evidence>
<evidence type="ECO:0000256" key="7">
    <source>
        <dbReference type="ARBA" id="ARBA00023237"/>
    </source>
</evidence>
<evidence type="ECO:0000259" key="12">
    <source>
        <dbReference type="Pfam" id="PF00593"/>
    </source>
</evidence>
<evidence type="ECO:0000313" key="14">
    <source>
        <dbReference type="EMBL" id="UNP28177.1"/>
    </source>
</evidence>
<reference evidence="14 15" key="1">
    <citation type="submission" date="2022-03" db="EMBL/GenBank/DDBJ databases">
        <title>Complete genome sequence of Lysobacter capsici VKM B-2533 and Lysobacter gummosus 10.1.1, promising sources of lytic agents.</title>
        <authorList>
            <person name="Tarlachkov S.V."/>
            <person name="Kudryakova I.V."/>
            <person name="Afoshin A.S."/>
            <person name="Leontyevskaya E.A."/>
            <person name="Leontyevskaya N.V."/>
        </authorList>
    </citation>
    <scope>NUCLEOTIDE SEQUENCE [LARGE SCALE GENOMIC DNA]</scope>
    <source>
        <strain evidence="14 15">10.1.1</strain>
    </source>
</reference>
<evidence type="ECO:0000259" key="13">
    <source>
        <dbReference type="Pfam" id="PF07715"/>
    </source>
</evidence>
<keyword evidence="6 8" id="KW-0472">Membrane</keyword>
<dbReference type="Pfam" id="PF07715">
    <property type="entry name" value="Plug"/>
    <property type="match status" value="1"/>
</dbReference>
<feature type="signal peptide" evidence="11">
    <location>
        <begin position="1"/>
        <end position="27"/>
    </location>
</feature>
<evidence type="ECO:0000256" key="4">
    <source>
        <dbReference type="ARBA" id="ARBA00022692"/>
    </source>
</evidence>
<dbReference type="SUPFAM" id="SSF56935">
    <property type="entry name" value="Porins"/>
    <property type="match status" value="1"/>
</dbReference>
<sequence>MKQMRVAPRHTLLTSALLLALAQPVYAQNTTPAPDTAAEPQRRTGAADEARTLDTVVVTGIKGSLTSSMNLKRDAQGVVDGIAAEDIGKFPDTNLAEALQRISGVSIDRSNGEGSRVTVRGVGPDFNLVLLNGRQMPTATGGRAFEFSDLAAESISAVEVYKTSRAATPTGGIGATINIKTARPLDNPGMHANAGIKGIWDGSDDDLPGGLRGSSVTPDASGIFSNTFGDGRFGVSLSANYQKRESGSASAFVASGNGWRPFIDTPLASGEGSGSALPLPGQPGSENITNRPGPNDVYSMPQSLGYSVNSVKRERINSQLTFQWAPTDDLTATLDYTYSQNKIEQMRNDMSVWLNFTPGVSSWTPGSGSSPLTYDERYAGNSDFANGTGKSAVKRENKSVGLNVEWNVTDKFSLNLDYHRSTADSLPDSPYGSSNTLASAGFFRAGNTIDFSRDFPVLTLHLPAGMNAIDPAQMLVTGSVFRNDRQRAEIEQFQASGEYQFQDYSKLNFGVATTDYENRSAFTNVQLDTWGGATSVNDYPDSVWQLQHMGDYFNGVSGSRDPRFTDSFFMFDFDTVRQLAEDAWVKSGKGVRDDYRASFDYSGAQVPGSAANRSVGDSQVREKSSSFYVQWSNTFDWKLPVNVAAGVRYERTKVKAQALQPAPAGIDWVSENEFIIRYSGSEFRKLDGDYKYWLPSLDVSVDLTENMKLRASYGESIGRPNWSSLNPALGVGGQARFDGGGGGAGNPALKPLESRNFDLSYEWYYGESSYLSVGYFRKNIDNFIADQVSRQTPYPDLHTPASGAYWNAAIGAGGCAATDRACIRNYILNTFNGQPGVVRTGTSANGSPTGTISGLPGDPVLTFNITEPVNNRADTLDGWEFNIQHVFGESGFGLAANYTIVNSGLTYDNGRLGTQFAMTGLSDSANVVAFYEKGPWQARAAYNWRDEFLTSLGDGKGANPIYVEAYGQLDMNVSYAVTENLVLSLEGINVTDETMRTRGRNKRQLYSYDQSGPRYMFGVRYKF</sequence>
<dbReference type="InterPro" id="IPR012910">
    <property type="entry name" value="Plug_dom"/>
</dbReference>
<feature type="domain" description="TonB-dependent receptor plug" evidence="13">
    <location>
        <begin position="72"/>
        <end position="174"/>
    </location>
</feature>
<evidence type="ECO:0000256" key="11">
    <source>
        <dbReference type="SAM" id="SignalP"/>
    </source>
</evidence>
<feature type="region of interest" description="Disordered" evidence="10">
    <location>
        <begin position="30"/>
        <end position="49"/>
    </location>
</feature>
<dbReference type="InterPro" id="IPR039426">
    <property type="entry name" value="TonB-dep_rcpt-like"/>
</dbReference>
<comment type="similarity">
    <text evidence="8 9">Belongs to the TonB-dependent receptor family.</text>
</comment>
<keyword evidence="5 9" id="KW-0798">TonB box</keyword>
<feature type="domain" description="TonB-dependent receptor-like beta-barrel" evidence="12">
    <location>
        <begin position="480"/>
        <end position="990"/>
    </location>
</feature>
<evidence type="ECO:0000256" key="2">
    <source>
        <dbReference type="ARBA" id="ARBA00022448"/>
    </source>
</evidence>
<comment type="subcellular location">
    <subcellularLocation>
        <location evidence="1 8">Cell outer membrane</location>
        <topology evidence="1 8">Multi-pass membrane protein</topology>
    </subcellularLocation>
</comment>
<feature type="chain" id="PRO_5045385585" evidence="11">
    <location>
        <begin position="28"/>
        <end position="1023"/>
    </location>
</feature>
<feature type="region of interest" description="Disordered" evidence="10">
    <location>
        <begin position="270"/>
        <end position="296"/>
    </location>
</feature>
<evidence type="ECO:0000256" key="10">
    <source>
        <dbReference type="SAM" id="MobiDB-lite"/>
    </source>
</evidence>
<dbReference type="CDD" id="cd01347">
    <property type="entry name" value="ligand_gated_channel"/>
    <property type="match status" value="1"/>
</dbReference>
<dbReference type="NCBIfam" id="TIGR01782">
    <property type="entry name" value="TonB-Xanth-Caul"/>
    <property type="match status" value="1"/>
</dbReference>
<dbReference type="PROSITE" id="PS52016">
    <property type="entry name" value="TONB_DEPENDENT_REC_3"/>
    <property type="match status" value="1"/>
</dbReference>
<dbReference type="RefSeq" id="WP_057943804.1">
    <property type="nucleotide sequence ID" value="NZ_CP011131.1"/>
</dbReference>
<keyword evidence="15" id="KW-1185">Reference proteome</keyword>
<proteinExistence type="inferred from homology"/>
<dbReference type="Gene3D" id="2.40.170.20">
    <property type="entry name" value="TonB-dependent receptor, beta-barrel domain"/>
    <property type="match status" value="2"/>
</dbReference>
<evidence type="ECO:0000256" key="5">
    <source>
        <dbReference type="ARBA" id="ARBA00023077"/>
    </source>
</evidence>
<dbReference type="EMBL" id="CP093547">
    <property type="protein sequence ID" value="UNP28177.1"/>
    <property type="molecule type" value="Genomic_DNA"/>
</dbReference>
<keyword evidence="14" id="KW-0675">Receptor</keyword>
<evidence type="ECO:0000256" key="9">
    <source>
        <dbReference type="RuleBase" id="RU003357"/>
    </source>
</evidence>
<dbReference type="Proteomes" id="UP000829194">
    <property type="component" value="Chromosome"/>
</dbReference>
<keyword evidence="11" id="KW-0732">Signal</keyword>
<dbReference type="PANTHER" id="PTHR40980:SF3">
    <property type="entry name" value="TONB-DEPENDENT RECEPTOR-LIKE BETA-BARREL DOMAIN-CONTAINING PROTEIN"/>
    <property type="match status" value="1"/>
</dbReference>
<organism evidence="14 15">
    <name type="scientific">Lysobacter gummosus</name>
    <dbReference type="NCBI Taxonomy" id="262324"/>
    <lineage>
        <taxon>Bacteria</taxon>
        <taxon>Pseudomonadati</taxon>
        <taxon>Pseudomonadota</taxon>
        <taxon>Gammaproteobacteria</taxon>
        <taxon>Lysobacterales</taxon>
        <taxon>Lysobacteraceae</taxon>
        <taxon>Lysobacter</taxon>
    </lineage>
</organism>
<evidence type="ECO:0000256" key="8">
    <source>
        <dbReference type="PROSITE-ProRule" id="PRU01360"/>
    </source>
</evidence>
<feature type="compositionally biased region" description="Basic and acidic residues" evidence="10">
    <location>
        <begin position="40"/>
        <end position="49"/>
    </location>
</feature>
<dbReference type="PANTHER" id="PTHR40980">
    <property type="entry name" value="PLUG DOMAIN-CONTAINING PROTEIN"/>
    <property type="match status" value="1"/>
</dbReference>